<gene>
    <name evidence="1" type="primary">AVEN_19619_1</name>
    <name evidence="1" type="ORF">CEXT_414641</name>
</gene>
<comment type="caution">
    <text evidence="1">The sequence shown here is derived from an EMBL/GenBank/DDBJ whole genome shotgun (WGS) entry which is preliminary data.</text>
</comment>
<feature type="non-terminal residue" evidence="1">
    <location>
        <position position="1"/>
    </location>
</feature>
<name>A0AAV4P8K4_CAEEX</name>
<dbReference type="Proteomes" id="UP001054945">
    <property type="component" value="Unassembled WGS sequence"/>
</dbReference>
<reference evidence="1 2" key="1">
    <citation type="submission" date="2021-06" db="EMBL/GenBank/DDBJ databases">
        <title>Caerostris extrusa draft genome.</title>
        <authorList>
            <person name="Kono N."/>
            <person name="Arakawa K."/>
        </authorList>
    </citation>
    <scope>NUCLEOTIDE SEQUENCE [LARGE SCALE GENOMIC DNA]</scope>
</reference>
<sequence length="66" mass="7294">LVCDIVDPEELGQLEIPSHLLDVVRDHTTGLTPEEQMLIRKCALLGDNFGLHVLEAVCPEYPAVEV</sequence>
<protein>
    <submittedName>
        <fullName evidence="1">Uncharacterized protein</fullName>
    </submittedName>
</protein>
<organism evidence="1 2">
    <name type="scientific">Caerostris extrusa</name>
    <name type="common">Bark spider</name>
    <name type="synonym">Caerostris bankana</name>
    <dbReference type="NCBI Taxonomy" id="172846"/>
    <lineage>
        <taxon>Eukaryota</taxon>
        <taxon>Metazoa</taxon>
        <taxon>Ecdysozoa</taxon>
        <taxon>Arthropoda</taxon>
        <taxon>Chelicerata</taxon>
        <taxon>Arachnida</taxon>
        <taxon>Araneae</taxon>
        <taxon>Araneomorphae</taxon>
        <taxon>Entelegynae</taxon>
        <taxon>Araneoidea</taxon>
        <taxon>Araneidae</taxon>
        <taxon>Caerostris</taxon>
    </lineage>
</organism>
<dbReference type="AlphaFoldDB" id="A0AAV4P8K4"/>
<dbReference type="EMBL" id="BPLR01004234">
    <property type="protein sequence ID" value="GIX93328.1"/>
    <property type="molecule type" value="Genomic_DNA"/>
</dbReference>
<evidence type="ECO:0000313" key="2">
    <source>
        <dbReference type="Proteomes" id="UP001054945"/>
    </source>
</evidence>
<accession>A0AAV4P8K4</accession>
<keyword evidence="2" id="KW-1185">Reference proteome</keyword>
<proteinExistence type="predicted"/>
<evidence type="ECO:0000313" key="1">
    <source>
        <dbReference type="EMBL" id="GIX93328.1"/>
    </source>
</evidence>